<evidence type="ECO:0000313" key="1">
    <source>
        <dbReference type="EMBL" id="VDO83625.1"/>
    </source>
</evidence>
<protein>
    <submittedName>
        <fullName evidence="3">Peptidase M12A domain-containing protein</fullName>
    </submittedName>
</protein>
<reference evidence="3" key="2">
    <citation type="submission" date="2019-09" db="UniProtKB">
        <authorList>
            <consortium name="WormBaseParasite"/>
        </authorList>
    </citation>
    <scope>IDENTIFICATION</scope>
</reference>
<reference evidence="1 2" key="1">
    <citation type="submission" date="2018-11" db="EMBL/GenBank/DDBJ databases">
        <authorList>
            <consortium name="Pathogen Informatics"/>
        </authorList>
    </citation>
    <scope>NUCLEOTIDE SEQUENCE [LARGE SCALE GENOMIC DNA]</scope>
</reference>
<dbReference type="WBParaSite" id="HPBE_0001009101-mRNA-1">
    <property type="protein sequence ID" value="HPBE_0001009101-mRNA-1"/>
    <property type="gene ID" value="HPBE_0001009101"/>
</dbReference>
<name>A0A183FQQ2_HELPZ</name>
<dbReference type="AlphaFoldDB" id="A0A183FQQ2"/>
<dbReference type="Proteomes" id="UP000050761">
    <property type="component" value="Unassembled WGS sequence"/>
</dbReference>
<accession>A0A183FQQ2</accession>
<dbReference type="EMBL" id="UZAH01026645">
    <property type="protein sequence ID" value="VDO83625.1"/>
    <property type="molecule type" value="Genomic_DNA"/>
</dbReference>
<keyword evidence="2" id="KW-1185">Reference proteome</keyword>
<organism evidence="2 3">
    <name type="scientific">Heligmosomoides polygyrus</name>
    <name type="common">Parasitic roundworm</name>
    <dbReference type="NCBI Taxonomy" id="6339"/>
    <lineage>
        <taxon>Eukaryota</taxon>
        <taxon>Metazoa</taxon>
        <taxon>Ecdysozoa</taxon>
        <taxon>Nematoda</taxon>
        <taxon>Chromadorea</taxon>
        <taxon>Rhabditida</taxon>
        <taxon>Rhabditina</taxon>
        <taxon>Rhabditomorpha</taxon>
        <taxon>Strongyloidea</taxon>
        <taxon>Heligmosomidae</taxon>
        <taxon>Heligmosomoides</taxon>
    </lineage>
</organism>
<sequence length="105" mass="12134">MRSNCKLQEYDEDYVTLAEDYGFIGDKPDNEDDYIYLHKGGSYSKDKPIKDIARELMKSLMEQVKDEVKSSPGKRPYACEAYRCDQKNDVEFEIACVVSKTIESN</sequence>
<gene>
    <name evidence="1" type="ORF">HPBE_LOCUS10092</name>
</gene>
<accession>A0A3P8CFE9</accession>
<evidence type="ECO:0000313" key="2">
    <source>
        <dbReference type="Proteomes" id="UP000050761"/>
    </source>
</evidence>
<proteinExistence type="predicted"/>
<evidence type="ECO:0000313" key="3">
    <source>
        <dbReference type="WBParaSite" id="HPBE_0001009101-mRNA-1"/>
    </source>
</evidence>